<keyword evidence="3" id="KW-1185">Reference proteome</keyword>
<dbReference type="Proteomes" id="UP001528912">
    <property type="component" value="Unassembled WGS sequence"/>
</dbReference>
<sequence>MGPARVPDGPSWDVGALSRMNAPTEAPPGAPAPPQRATAAEPVGPRRPWLPVWSDVAGPGLSRTRAPASAEVVDLAATRPRTRSAEQRRASRRPAVAGWRRSLTHLRSLVGSDETPHDLLAAATAVQQPVTTGRRVVVVGAHGGAGVTTVAVLVTRVLAALRSDQVVVAALLNDGGALGGRLGPTQVPNLRGVHVRGDGADRGAGAVENLSRAHAFTVLDLAGEVDHPAVGLAHAVVLVTSLDESGAPSVADVAGELRAAGADPRAVVVVAVDTGRGTATGTGATRTVLREGGATVVALPGDRHLAAGGAVTPALLAEPTYVAAHRVAAEVVRRAREA</sequence>
<name>A0ABT6C2N6_9MICO</name>
<evidence type="ECO:0000313" key="3">
    <source>
        <dbReference type="Proteomes" id="UP001528912"/>
    </source>
</evidence>
<reference evidence="2 3" key="1">
    <citation type="submission" date="2023-03" db="EMBL/GenBank/DDBJ databases">
        <title>YIM 133296 draft genome.</title>
        <authorList>
            <person name="Xiong L."/>
        </authorList>
    </citation>
    <scope>NUCLEOTIDE SEQUENCE [LARGE SCALE GENOMIC DNA]</scope>
    <source>
        <strain evidence="2 3">YIM 133296</strain>
    </source>
</reference>
<dbReference type="Gene3D" id="3.40.50.300">
    <property type="entry name" value="P-loop containing nucleotide triphosphate hydrolases"/>
    <property type="match status" value="1"/>
</dbReference>
<evidence type="ECO:0000256" key="1">
    <source>
        <dbReference type="SAM" id="MobiDB-lite"/>
    </source>
</evidence>
<protein>
    <recommendedName>
        <fullName evidence="4">CobQ/CobB/MinD/ParA nucleotide binding domain-containing protein</fullName>
    </recommendedName>
</protein>
<accession>A0ABT6C2N6</accession>
<comment type="caution">
    <text evidence="2">The sequence shown here is derived from an EMBL/GenBank/DDBJ whole genome shotgun (WGS) entry which is preliminary data.</text>
</comment>
<dbReference type="EMBL" id="JAROAV010000008">
    <property type="protein sequence ID" value="MDF8263018.1"/>
    <property type="molecule type" value="Genomic_DNA"/>
</dbReference>
<evidence type="ECO:0000313" key="2">
    <source>
        <dbReference type="EMBL" id="MDF8263018.1"/>
    </source>
</evidence>
<proteinExistence type="predicted"/>
<dbReference type="RefSeq" id="WP_277190826.1">
    <property type="nucleotide sequence ID" value="NZ_JAROAV010000008.1"/>
</dbReference>
<dbReference type="SUPFAM" id="SSF52540">
    <property type="entry name" value="P-loop containing nucleoside triphosphate hydrolases"/>
    <property type="match status" value="1"/>
</dbReference>
<evidence type="ECO:0008006" key="4">
    <source>
        <dbReference type="Google" id="ProtNLM"/>
    </source>
</evidence>
<feature type="region of interest" description="Disordered" evidence="1">
    <location>
        <begin position="1"/>
        <end position="47"/>
    </location>
</feature>
<gene>
    <name evidence="2" type="ORF">P4R38_02010</name>
</gene>
<dbReference type="InterPro" id="IPR027417">
    <property type="entry name" value="P-loop_NTPase"/>
</dbReference>
<feature type="compositionally biased region" description="Pro residues" evidence="1">
    <location>
        <begin position="25"/>
        <end position="34"/>
    </location>
</feature>
<organism evidence="2 3">
    <name type="scientific">Luteipulveratus flavus</name>
    <dbReference type="NCBI Taxonomy" id="3031728"/>
    <lineage>
        <taxon>Bacteria</taxon>
        <taxon>Bacillati</taxon>
        <taxon>Actinomycetota</taxon>
        <taxon>Actinomycetes</taxon>
        <taxon>Micrococcales</taxon>
        <taxon>Dermacoccaceae</taxon>
        <taxon>Luteipulveratus</taxon>
    </lineage>
</organism>